<dbReference type="GO" id="GO:0046872">
    <property type="term" value="F:metal ion binding"/>
    <property type="evidence" value="ECO:0007669"/>
    <property type="project" value="UniProtKB-KW"/>
</dbReference>
<dbReference type="GO" id="GO:0030158">
    <property type="term" value="F:protein xylosyltransferase activity"/>
    <property type="evidence" value="ECO:0007669"/>
    <property type="project" value="InterPro"/>
</dbReference>
<proteinExistence type="predicted"/>
<evidence type="ECO:0000256" key="12">
    <source>
        <dbReference type="ARBA" id="ARBA00023157"/>
    </source>
</evidence>
<evidence type="ECO:0000256" key="1">
    <source>
        <dbReference type="ARBA" id="ARBA00004323"/>
    </source>
</evidence>
<comment type="subcellular location">
    <subcellularLocation>
        <location evidence="2">Endoplasmic reticulum membrane</location>
        <topology evidence="2">Single-pass type II membrane protein</topology>
    </subcellularLocation>
    <subcellularLocation>
        <location evidence="1">Golgi apparatus membrane</location>
        <topology evidence="1">Single-pass type II membrane protein</topology>
    </subcellularLocation>
</comment>
<keyword evidence="6" id="KW-0479">Metal-binding</keyword>
<dbReference type="GO" id="GO:0050650">
    <property type="term" value="P:chondroitin sulfate proteoglycan biosynthetic process"/>
    <property type="evidence" value="ECO:0007669"/>
    <property type="project" value="TreeGrafter"/>
</dbReference>
<keyword evidence="4" id="KW-0808">Transferase</keyword>
<keyword evidence="3" id="KW-0328">Glycosyltransferase</keyword>
<keyword evidence="12" id="KW-1015">Disulfide bond</keyword>
<keyword evidence="8" id="KW-0735">Signal-anchor</keyword>
<evidence type="ECO:0000256" key="8">
    <source>
        <dbReference type="ARBA" id="ARBA00022968"/>
    </source>
</evidence>
<evidence type="ECO:0000256" key="4">
    <source>
        <dbReference type="ARBA" id="ARBA00022679"/>
    </source>
</evidence>
<dbReference type="EMBL" id="CP017708">
    <property type="protein sequence ID" value="AOY82553.1"/>
    <property type="molecule type" value="Genomic_DNA"/>
</dbReference>
<keyword evidence="13" id="KW-0325">Glycoprotein</keyword>
<evidence type="ECO:0000256" key="9">
    <source>
        <dbReference type="ARBA" id="ARBA00022989"/>
    </source>
</evidence>
<dbReference type="GO" id="GO:0015012">
    <property type="term" value="P:heparan sulfate proteoglycan biosynthetic process"/>
    <property type="evidence" value="ECO:0007669"/>
    <property type="project" value="TreeGrafter"/>
</dbReference>
<dbReference type="Proteomes" id="UP000176944">
    <property type="component" value="Chromosome"/>
</dbReference>
<dbReference type="InterPro" id="IPR003406">
    <property type="entry name" value="Glyco_trans_14"/>
</dbReference>
<reference evidence="16" key="1">
    <citation type="submission" date="2016-10" db="EMBL/GenBank/DDBJ databases">
        <title>Comparative genomics uncovers the prolific and rare metabolic potential of the cyanobacterial genus Moorea.</title>
        <authorList>
            <person name="Leao T."/>
            <person name="Castelao G."/>
            <person name="Korobeynikov A."/>
            <person name="Monroe E.A."/>
            <person name="Podell S."/>
            <person name="Glukhov E."/>
            <person name="Allen E."/>
            <person name="Gerwick W.H."/>
            <person name="Gerwick L."/>
        </authorList>
    </citation>
    <scope>NUCLEOTIDE SEQUENCE [LARGE SCALE GENOMIC DNA]</scope>
    <source>
        <strain evidence="16">JHB</strain>
    </source>
</reference>
<evidence type="ECO:0000313" key="15">
    <source>
        <dbReference type="EMBL" id="AOY82553.1"/>
    </source>
</evidence>
<organism evidence="15 16">
    <name type="scientific">Moorena producens (strain JHB)</name>
    <dbReference type="NCBI Taxonomy" id="1454205"/>
    <lineage>
        <taxon>Bacteria</taxon>
        <taxon>Bacillati</taxon>
        <taxon>Cyanobacteriota</taxon>
        <taxon>Cyanophyceae</taxon>
        <taxon>Coleofasciculales</taxon>
        <taxon>Coleofasciculaceae</taxon>
        <taxon>Moorena</taxon>
    </lineage>
</organism>
<gene>
    <name evidence="15" type="ORF">BJP36_24200</name>
</gene>
<evidence type="ECO:0000256" key="5">
    <source>
        <dbReference type="ARBA" id="ARBA00022692"/>
    </source>
</evidence>
<keyword evidence="7" id="KW-0256">Endoplasmic reticulum</keyword>
<evidence type="ECO:0000256" key="13">
    <source>
        <dbReference type="ARBA" id="ARBA00023180"/>
    </source>
</evidence>
<protein>
    <recommendedName>
        <fullName evidence="14">Peptide O-xylosyltransferase</fullName>
    </recommendedName>
</protein>
<dbReference type="AlphaFoldDB" id="A0A1D9G4N9"/>
<evidence type="ECO:0000313" key="16">
    <source>
        <dbReference type="Proteomes" id="UP000176944"/>
    </source>
</evidence>
<dbReference type="InterPro" id="IPR043538">
    <property type="entry name" value="XYLT"/>
</dbReference>
<evidence type="ECO:0000256" key="11">
    <source>
        <dbReference type="ARBA" id="ARBA00023136"/>
    </source>
</evidence>
<name>A0A1D9G4N9_MOOP1</name>
<evidence type="ECO:0000256" key="3">
    <source>
        <dbReference type="ARBA" id="ARBA00022676"/>
    </source>
</evidence>
<evidence type="ECO:0000256" key="2">
    <source>
        <dbReference type="ARBA" id="ARBA00004648"/>
    </source>
</evidence>
<keyword evidence="11" id="KW-0472">Membrane</keyword>
<dbReference type="PANTHER" id="PTHR46025">
    <property type="entry name" value="XYLOSYLTRANSFERASE OXT"/>
    <property type="match status" value="1"/>
</dbReference>
<evidence type="ECO:0000256" key="6">
    <source>
        <dbReference type="ARBA" id="ARBA00022723"/>
    </source>
</evidence>
<keyword evidence="5" id="KW-0812">Transmembrane</keyword>
<evidence type="ECO:0000256" key="14">
    <source>
        <dbReference type="ARBA" id="ARBA00042865"/>
    </source>
</evidence>
<keyword evidence="9" id="KW-1133">Transmembrane helix</keyword>
<accession>A0A1D9G4N9</accession>
<evidence type="ECO:0000256" key="7">
    <source>
        <dbReference type="ARBA" id="ARBA00022824"/>
    </source>
</evidence>
<sequence length="326" mass="38326">MTKIIYLIASHSNPDQVVRLVKKLKTGNPESQVLIHHDQSKSSLSPTSFEQINNVHILEDYVPVGWGDFSMVEMELRCIKWLIDNSVKFDWLIFLSGQDYPIQPISQIEQFLDNTEYDGFLEYFPVQEPPETAWHWGKDLGIERYFFRYYKLPASLKTIVYKLYRVVNWQPLVRIRAGKFGARIAIRCFSTPFTPEFQCYAGSQWHTLSYRCIQYIHQFVQRNPAFVEHYRNTLIPDESFIQSILLNQSMLKLFNDNKRYISWTPPYPAIMGVQDFESMITSGKHFARKFDDKVDAKVIDMLDKHLGEDGENREEYTYSPSDLSKV</sequence>
<dbReference type="Pfam" id="PF02485">
    <property type="entry name" value="Branch"/>
    <property type="match status" value="2"/>
</dbReference>
<dbReference type="GO" id="GO:0016020">
    <property type="term" value="C:membrane"/>
    <property type="evidence" value="ECO:0007669"/>
    <property type="project" value="InterPro"/>
</dbReference>
<keyword evidence="10" id="KW-0333">Golgi apparatus</keyword>
<dbReference type="PANTHER" id="PTHR46025:SF3">
    <property type="entry name" value="XYLOSYLTRANSFERASE OXT"/>
    <property type="match status" value="1"/>
</dbReference>
<evidence type="ECO:0000256" key="10">
    <source>
        <dbReference type="ARBA" id="ARBA00023034"/>
    </source>
</evidence>